<dbReference type="Gene3D" id="1.10.167.10">
    <property type="entry name" value="Regulator of G-protein Signalling 4, domain 2"/>
    <property type="match status" value="1"/>
</dbReference>
<dbReference type="AlphaFoldDB" id="A0A0L0HU78"/>
<keyword evidence="5" id="KW-1185">Reference proteome</keyword>
<feature type="transmembrane region" description="Helical" evidence="2">
    <location>
        <begin position="281"/>
        <end position="300"/>
    </location>
</feature>
<evidence type="ECO:0000313" key="5">
    <source>
        <dbReference type="Proteomes" id="UP000053201"/>
    </source>
</evidence>
<dbReference type="Pfam" id="PF00615">
    <property type="entry name" value="RGS"/>
    <property type="match status" value="1"/>
</dbReference>
<keyword evidence="2" id="KW-0472">Membrane</keyword>
<keyword evidence="2" id="KW-0812">Transmembrane</keyword>
<dbReference type="InParanoid" id="A0A0L0HU78"/>
<organism evidence="4 5">
    <name type="scientific">Spizellomyces punctatus (strain DAOM BR117)</name>
    <dbReference type="NCBI Taxonomy" id="645134"/>
    <lineage>
        <taxon>Eukaryota</taxon>
        <taxon>Fungi</taxon>
        <taxon>Fungi incertae sedis</taxon>
        <taxon>Chytridiomycota</taxon>
        <taxon>Chytridiomycota incertae sedis</taxon>
        <taxon>Chytridiomycetes</taxon>
        <taxon>Spizellomycetales</taxon>
        <taxon>Spizellomycetaceae</taxon>
        <taxon>Spizellomyces</taxon>
    </lineage>
</organism>
<dbReference type="InterPro" id="IPR044926">
    <property type="entry name" value="RGS_subdomain_2"/>
</dbReference>
<evidence type="ECO:0000313" key="4">
    <source>
        <dbReference type="EMBL" id="KND04658.1"/>
    </source>
</evidence>
<feature type="region of interest" description="Disordered" evidence="1">
    <location>
        <begin position="76"/>
        <end position="102"/>
    </location>
</feature>
<feature type="compositionally biased region" description="Polar residues" evidence="1">
    <location>
        <begin position="124"/>
        <end position="135"/>
    </location>
</feature>
<proteinExistence type="predicted"/>
<feature type="transmembrane region" description="Helical" evidence="2">
    <location>
        <begin position="372"/>
        <end position="395"/>
    </location>
</feature>
<dbReference type="RefSeq" id="XP_016612697.1">
    <property type="nucleotide sequence ID" value="XM_016748702.1"/>
</dbReference>
<dbReference type="GeneID" id="27684106"/>
<name>A0A0L0HU78_SPIPD</name>
<sequence length="405" mass="46031">MIMFKSSPEEPPVTLKAVLSGQTCPPISYTDFAQYMNREGQGQYIEFYEAVLGYVLLYRQWSAGQIEREHQARVAERARKEKENREAREREREKEKGKDTECLSEEGRLCALTESDVENASGEKPSSSNTLPAAQSNIALEQSDWGTYMNVIQGRRSTSAGTDQTAVRGPFPSKTEKKESIKLENMPIDSLHEALDTKARLIFDTFLRQDSPSVVPIPEELRTFLQSHICVPPPTYQPHSPSLLHPTFNHVITQLSQTHFPKFLHQATRYNLSSGGIARRILLFCTSAFITVASLLINIYLKHSPYLRLLMAIPIYFMIIGVWQAKAKFCVLFARLGRREDAGGDMFSWMADNLPVVDPVVLRMQRRRARKVSTLTQLAAILCSVILLVAVPSQIHPEYRWVWSR</sequence>
<dbReference type="OrthoDB" id="2120435at2759"/>
<evidence type="ECO:0000256" key="1">
    <source>
        <dbReference type="SAM" id="MobiDB-lite"/>
    </source>
</evidence>
<keyword evidence="2" id="KW-1133">Transmembrane helix</keyword>
<dbReference type="SUPFAM" id="SSF48097">
    <property type="entry name" value="Regulator of G-protein signaling, RGS"/>
    <property type="match status" value="1"/>
</dbReference>
<dbReference type="EMBL" id="KQ257450">
    <property type="protein sequence ID" value="KND04658.1"/>
    <property type="molecule type" value="Genomic_DNA"/>
</dbReference>
<accession>A0A0L0HU78</accession>
<protein>
    <recommendedName>
        <fullName evidence="3">RGS domain-containing protein</fullName>
    </recommendedName>
</protein>
<dbReference type="SMART" id="SM00315">
    <property type="entry name" value="RGS"/>
    <property type="match status" value="1"/>
</dbReference>
<evidence type="ECO:0000256" key="2">
    <source>
        <dbReference type="SAM" id="Phobius"/>
    </source>
</evidence>
<reference evidence="4 5" key="1">
    <citation type="submission" date="2009-08" db="EMBL/GenBank/DDBJ databases">
        <title>The Genome Sequence of Spizellomyces punctatus strain DAOM BR117.</title>
        <authorList>
            <consortium name="The Broad Institute Genome Sequencing Platform"/>
            <person name="Russ C."/>
            <person name="Cuomo C."/>
            <person name="Shea T."/>
            <person name="Young S.K."/>
            <person name="Zeng Q."/>
            <person name="Koehrsen M."/>
            <person name="Haas B."/>
            <person name="Borodovsky M."/>
            <person name="Guigo R."/>
            <person name="Alvarado L."/>
            <person name="Berlin A."/>
            <person name="Bochicchio J."/>
            <person name="Borenstein D."/>
            <person name="Chapman S."/>
            <person name="Chen Z."/>
            <person name="Engels R."/>
            <person name="Freedman E."/>
            <person name="Gellesch M."/>
            <person name="Goldberg J."/>
            <person name="Griggs A."/>
            <person name="Gujja S."/>
            <person name="Heiman D."/>
            <person name="Hepburn T."/>
            <person name="Howarth C."/>
            <person name="Jen D."/>
            <person name="Larson L."/>
            <person name="Lewis B."/>
            <person name="Mehta T."/>
            <person name="Park D."/>
            <person name="Pearson M."/>
            <person name="Roberts A."/>
            <person name="Saif S."/>
            <person name="Shenoy N."/>
            <person name="Sisk P."/>
            <person name="Stolte C."/>
            <person name="Sykes S."/>
            <person name="Thomson T."/>
            <person name="Walk T."/>
            <person name="White J."/>
            <person name="Yandava C."/>
            <person name="Burger G."/>
            <person name="Gray M.W."/>
            <person name="Holland P.W.H."/>
            <person name="King N."/>
            <person name="Lang F.B.F."/>
            <person name="Roger A.J."/>
            <person name="Ruiz-Trillo I."/>
            <person name="Lander E."/>
            <person name="Nusbaum C."/>
        </authorList>
    </citation>
    <scope>NUCLEOTIDE SEQUENCE [LARGE SCALE GENOMIC DNA]</scope>
    <source>
        <strain evidence="4 5">DAOM BR117</strain>
    </source>
</reference>
<dbReference type="OMA" id="WIFHEAK"/>
<dbReference type="Proteomes" id="UP000053201">
    <property type="component" value="Unassembled WGS sequence"/>
</dbReference>
<dbReference type="InterPro" id="IPR036305">
    <property type="entry name" value="RGS_sf"/>
</dbReference>
<dbReference type="InterPro" id="IPR016137">
    <property type="entry name" value="RGS"/>
</dbReference>
<feature type="region of interest" description="Disordered" evidence="1">
    <location>
        <begin position="114"/>
        <end position="135"/>
    </location>
</feature>
<gene>
    <name evidence="4" type="ORF">SPPG_00374</name>
</gene>
<feature type="region of interest" description="Disordered" evidence="1">
    <location>
        <begin position="157"/>
        <end position="179"/>
    </location>
</feature>
<evidence type="ECO:0000259" key="3">
    <source>
        <dbReference type="PROSITE" id="PS50132"/>
    </source>
</evidence>
<dbReference type="PANTHER" id="PTHR39466">
    <property type="entry name" value="RGS DOMAIN-CONTAINING PROTEIN"/>
    <property type="match status" value="1"/>
</dbReference>
<dbReference type="PANTHER" id="PTHR39466:SF1">
    <property type="entry name" value="RGS DOMAIN-CONTAINING PROTEIN"/>
    <property type="match status" value="1"/>
</dbReference>
<dbReference type="PROSITE" id="PS50132">
    <property type="entry name" value="RGS"/>
    <property type="match status" value="1"/>
</dbReference>
<feature type="transmembrane region" description="Helical" evidence="2">
    <location>
        <begin position="306"/>
        <end position="325"/>
    </location>
</feature>
<dbReference type="VEuPathDB" id="FungiDB:SPPG_00374"/>
<feature type="domain" description="RGS" evidence="3">
    <location>
        <begin position="182"/>
        <end position="264"/>
    </location>
</feature>